<dbReference type="GO" id="GO:0008270">
    <property type="term" value="F:zinc ion binding"/>
    <property type="evidence" value="ECO:0007669"/>
    <property type="project" value="UniProtKB-KW"/>
</dbReference>
<keyword evidence="8" id="KW-1185">Reference proteome</keyword>
<protein>
    <submittedName>
        <fullName evidence="7">Transcriptional regulator, TraR/DksA family</fullName>
    </submittedName>
</protein>
<evidence type="ECO:0000256" key="3">
    <source>
        <dbReference type="ARBA" id="ARBA00022833"/>
    </source>
</evidence>
<feature type="compositionally biased region" description="Basic and acidic residues" evidence="5">
    <location>
        <begin position="119"/>
        <end position="130"/>
    </location>
</feature>
<dbReference type="eggNOG" id="COG1734">
    <property type="taxonomic scope" value="Bacteria"/>
</dbReference>
<feature type="domain" description="Zinc finger DksA/TraR C4-type" evidence="6">
    <location>
        <begin position="240"/>
        <end position="274"/>
    </location>
</feature>
<dbReference type="eggNOG" id="COG3147">
    <property type="taxonomic scope" value="Bacteria"/>
</dbReference>
<evidence type="ECO:0000313" key="8">
    <source>
        <dbReference type="Proteomes" id="UP000000851"/>
    </source>
</evidence>
<organism evidence="7 8">
    <name type="scientific">Catenulispora acidiphila (strain DSM 44928 / JCM 14897 / NBRC 102108 / NRRL B-24433 / ID139908)</name>
    <dbReference type="NCBI Taxonomy" id="479433"/>
    <lineage>
        <taxon>Bacteria</taxon>
        <taxon>Bacillati</taxon>
        <taxon>Actinomycetota</taxon>
        <taxon>Actinomycetes</taxon>
        <taxon>Catenulisporales</taxon>
        <taxon>Catenulisporaceae</taxon>
        <taxon>Catenulispora</taxon>
    </lineage>
</organism>
<evidence type="ECO:0000313" key="7">
    <source>
        <dbReference type="EMBL" id="ACU74595.1"/>
    </source>
</evidence>
<dbReference type="AlphaFoldDB" id="C7QCE7"/>
<reference evidence="7 8" key="1">
    <citation type="journal article" date="2009" name="Stand. Genomic Sci.">
        <title>Complete genome sequence of Catenulispora acidiphila type strain (ID 139908).</title>
        <authorList>
            <person name="Copeland A."/>
            <person name="Lapidus A."/>
            <person name="Glavina Del Rio T."/>
            <person name="Nolan M."/>
            <person name="Lucas S."/>
            <person name="Chen F."/>
            <person name="Tice H."/>
            <person name="Cheng J.F."/>
            <person name="Bruce D."/>
            <person name="Goodwin L."/>
            <person name="Pitluck S."/>
            <person name="Mikhailova N."/>
            <person name="Pati A."/>
            <person name="Ivanova N."/>
            <person name="Mavromatis K."/>
            <person name="Chen A."/>
            <person name="Palaniappan K."/>
            <person name="Chain P."/>
            <person name="Land M."/>
            <person name="Hauser L."/>
            <person name="Chang Y.J."/>
            <person name="Jeffries C.D."/>
            <person name="Chertkov O."/>
            <person name="Brettin T."/>
            <person name="Detter J.C."/>
            <person name="Han C."/>
            <person name="Ali Z."/>
            <person name="Tindall B.J."/>
            <person name="Goker M."/>
            <person name="Bristow J."/>
            <person name="Eisen J.A."/>
            <person name="Markowitz V."/>
            <person name="Hugenholtz P."/>
            <person name="Kyrpides N.C."/>
            <person name="Klenk H.P."/>
        </authorList>
    </citation>
    <scope>NUCLEOTIDE SEQUENCE [LARGE SCALE GENOMIC DNA]</scope>
    <source>
        <strain evidence="8">DSM 44928 / JCM 14897 / NBRC 102108 / NRRL B-24433 / ID139908</strain>
    </source>
</reference>
<evidence type="ECO:0000256" key="4">
    <source>
        <dbReference type="PROSITE-ProRule" id="PRU00510"/>
    </source>
</evidence>
<dbReference type="Gene3D" id="1.20.120.910">
    <property type="entry name" value="DksA, coiled-coil domain"/>
    <property type="match status" value="1"/>
</dbReference>
<keyword evidence="2" id="KW-0863">Zinc-finger</keyword>
<feature type="compositionally biased region" description="Basic and acidic residues" evidence="5">
    <location>
        <begin position="94"/>
        <end position="105"/>
    </location>
</feature>
<evidence type="ECO:0000256" key="5">
    <source>
        <dbReference type="SAM" id="MobiDB-lite"/>
    </source>
</evidence>
<dbReference type="PANTHER" id="PTHR33823">
    <property type="entry name" value="RNA POLYMERASE-BINDING TRANSCRIPTION FACTOR DKSA-RELATED"/>
    <property type="match status" value="1"/>
</dbReference>
<proteinExistence type="predicted"/>
<evidence type="ECO:0000256" key="1">
    <source>
        <dbReference type="ARBA" id="ARBA00022723"/>
    </source>
</evidence>
<evidence type="ECO:0000259" key="6">
    <source>
        <dbReference type="Pfam" id="PF01258"/>
    </source>
</evidence>
<keyword evidence="1" id="KW-0479">Metal-binding</keyword>
<accession>C7QCE7</accession>
<dbReference type="SUPFAM" id="SSF109635">
    <property type="entry name" value="DnaK suppressor protein DksA, alpha-hairpin domain"/>
    <property type="match status" value="1"/>
</dbReference>
<feature type="compositionally biased region" description="Low complexity" evidence="5">
    <location>
        <begin position="12"/>
        <end position="93"/>
    </location>
</feature>
<dbReference type="InParanoid" id="C7QCE7"/>
<feature type="zinc finger region" description="dksA C4-type" evidence="4">
    <location>
        <begin position="244"/>
        <end position="268"/>
    </location>
</feature>
<dbReference type="InterPro" id="IPR037187">
    <property type="entry name" value="DnaK_N"/>
</dbReference>
<gene>
    <name evidence="7" type="ordered locus">Caci_5737</name>
</gene>
<dbReference type="EMBL" id="CP001700">
    <property type="protein sequence ID" value="ACU74595.1"/>
    <property type="molecule type" value="Genomic_DNA"/>
</dbReference>
<dbReference type="PANTHER" id="PTHR33823:SF2">
    <property type="entry name" value="RNA POLYMERASE-BINDING TRANSCRIPTION FACTOR DKSA"/>
    <property type="match status" value="1"/>
</dbReference>
<sequence length="275" mass="28399">MTAVTTSRTKASEAATGATHAAKGAAGPAAAGKAVPTPARAATGAKAAPPNRRSGAGEARRSASGPAASVSGQVSARSAAATPAVTKTAATKPAETKPAETKPAETKSTARTPAKHQHPAHETAAAEKETPMTVTQISQTMAGVGGLPPYRTGEDPWTPEEVGELQAELEGDAARLRREISTAETGIADLLRDSGEGAGDDQADAGTKNFEREHEMAIANNAREMLQQTERALARLAADTYGVCESCGEPVGKYRLQAFPRATLCMSCKQKQERR</sequence>
<dbReference type="PROSITE" id="PS51128">
    <property type="entry name" value="ZF_DKSA_2"/>
    <property type="match status" value="1"/>
</dbReference>
<dbReference type="STRING" id="479433.Caci_5737"/>
<keyword evidence="3" id="KW-0862">Zinc</keyword>
<feature type="region of interest" description="Disordered" evidence="5">
    <location>
        <begin position="1"/>
        <end position="133"/>
    </location>
</feature>
<evidence type="ECO:0000256" key="2">
    <source>
        <dbReference type="ARBA" id="ARBA00022771"/>
    </source>
</evidence>
<dbReference type="KEGG" id="cai:Caci_5737"/>
<dbReference type="SUPFAM" id="SSF57716">
    <property type="entry name" value="Glucocorticoid receptor-like (DNA-binding domain)"/>
    <property type="match status" value="1"/>
</dbReference>
<dbReference type="Proteomes" id="UP000000851">
    <property type="component" value="Chromosome"/>
</dbReference>
<dbReference type="Pfam" id="PF01258">
    <property type="entry name" value="zf-dskA_traR"/>
    <property type="match status" value="1"/>
</dbReference>
<dbReference type="HOGENOM" id="CLU_043144_0_1_11"/>
<name>C7QCE7_CATAD</name>
<dbReference type="InterPro" id="IPR000962">
    <property type="entry name" value="Znf_DskA_TraR"/>
</dbReference>